<evidence type="ECO:0000256" key="6">
    <source>
        <dbReference type="PROSITE-ProRule" id="PRU00552"/>
    </source>
</evidence>
<evidence type="ECO:0000256" key="2">
    <source>
        <dbReference type="ARBA" id="ARBA00022741"/>
    </source>
</evidence>
<evidence type="ECO:0000256" key="4">
    <source>
        <dbReference type="ARBA" id="ARBA00022806"/>
    </source>
</evidence>
<sequence>MTFINFLEKNETNKACQFLRIVRVFESGFLIQRQRPRGGWNREASWGVTNEIVGSFDDVNLSEPLLSGVYTYGFEKPSAVQQHAILPCYTGYDTIAQAQSGTGK</sequence>
<keyword evidence="2" id="KW-0547">Nucleotide-binding</keyword>
<keyword evidence="4" id="KW-0347">Helicase</keyword>
<dbReference type="GO" id="GO:0005524">
    <property type="term" value="F:ATP binding"/>
    <property type="evidence" value="ECO:0007669"/>
    <property type="project" value="UniProtKB-KW"/>
</dbReference>
<reference evidence="8 9" key="1">
    <citation type="submission" date="2013-11" db="EMBL/GenBank/DDBJ databases">
        <title>The Damaraland mole rat (Fukomys damarensis) genome and evolution of African mole rats.</title>
        <authorList>
            <person name="Gladyshev V.N."/>
            <person name="Fang X."/>
        </authorList>
    </citation>
    <scope>NUCLEOTIDE SEQUENCE [LARGE SCALE GENOMIC DNA]</scope>
    <source>
        <tissue evidence="8">Liver</tissue>
    </source>
</reference>
<feature type="short sequence motif" description="Q motif" evidence="6">
    <location>
        <begin position="54"/>
        <end position="82"/>
    </location>
</feature>
<protein>
    <recommendedName>
        <fullName evidence="1">RNA helicase</fullName>
        <ecNumber evidence="1">3.6.4.13</ecNumber>
    </recommendedName>
</protein>
<keyword evidence="5" id="KW-0067">ATP-binding</keyword>
<dbReference type="InterPro" id="IPR027417">
    <property type="entry name" value="P-loop_NTPase"/>
</dbReference>
<keyword evidence="3" id="KW-0378">Hydrolase</keyword>
<dbReference type="Gene3D" id="3.40.50.300">
    <property type="entry name" value="P-loop containing nucleotide triphosphate hydrolases"/>
    <property type="match status" value="1"/>
</dbReference>
<organism evidence="8 9">
    <name type="scientific">Fukomys damarensis</name>
    <name type="common">Damaraland mole rat</name>
    <name type="synonym">Cryptomys damarensis</name>
    <dbReference type="NCBI Taxonomy" id="885580"/>
    <lineage>
        <taxon>Eukaryota</taxon>
        <taxon>Metazoa</taxon>
        <taxon>Chordata</taxon>
        <taxon>Craniata</taxon>
        <taxon>Vertebrata</taxon>
        <taxon>Euteleostomi</taxon>
        <taxon>Mammalia</taxon>
        <taxon>Eutheria</taxon>
        <taxon>Euarchontoglires</taxon>
        <taxon>Glires</taxon>
        <taxon>Rodentia</taxon>
        <taxon>Hystricomorpha</taxon>
        <taxon>Bathyergidae</taxon>
        <taxon>Fukomys</taxon>
    </lineage>
</organism>
<keyword evidence="8" id="KW-0396">Initiation factor</keyword>
<dbReference type="EC" id="3.6.4.13" evidence="1"/>
<dbReference type="Proteomes" id="UP000028990">
    <property type="component" value="Unassembled WGS sequence"/>
</dbReference>
<dbReference type="AlphaFoldDB" id="A0A091DYB8"/>
<dbReference type="GO" id="GO:0003724">
    <property type="term" value="F:RNA helicase activity"/>
    <property type="evidence" value="ECO:0007669"/>
    <property type="project" value="UniProtKB-EC"/>
</dbReference>
<accession>A0A091DYB8</accession>
<gene>
    <name evidence="8" type="ORF">H920_02461</name>
</gene>
<name>A0A091DYB8_FUKDA</name>
<proteinExistence type="predicted"/>
<evidence type="ECO:0000256" key="5">
    <source>
        <dbReference type="ARBA" id="ARBA00022840"/>
    </source>
</evidence>
<evidence type="ECO:0000259" key="7">
    <source>
        <dbReference type="PROSITE" id="PS51195"/>
    </source>
</evidence>
<evidence type="ECO:0000256" key="1">
    <source>
        <dbReference type="ARBA" id="ARBA00012552"/>
    </source>
</evidence>
<dbReference type="GO" id="GO:0016787">
    <property type="term" value="F:hydrolase activity"/>
    <property type="evidence" value="ECO:0007669"/>
    <property type="project" value="UniProtKB-KW"/>
</dbReference>
<keyword evidence="8" id="KW-0648">Protein biosynthesis</keyword>
<dbReference type="InterPro" id="IPR014014">
    <property type="entry name" value="RNA_helicase_DEAD_Q_motif"/>
</dbReference>
<dbReference type="GO" id="GO:0003743">
    <property type="term" value="F:translation initiation factor activity"/>
    <property type="evidence" value="ECO:0007669"/>
    <property type="project" value="UniProtKB-KW"/>
</dbReference>
<evidence type="ECO:0000313" key="8">
    <source>
        <dbReference type="EMBL" id="KFO36087.1"/>
    </source>
</evidence>
<feature type="domain" description="DEAD-box RNA helicase Q" evidence="7">
    <location>
        <begin position="54"/>
        <end position="82"/>
    </location>
</feature>
<keyword evidence="9" id="KW-1185">Reference proteome</keyword>
<dbReference type="EMBL" id="KN121538">
    <property type="protein sequence ID" value="KFO36087.1"/>
    <property type="molecule type" value="Genomic_DNA"/>
</dbReference>
<evidence type="ECO:0000313" key="9">
    <source>
        <dbReference type="Proteomes" id="UP000028990"/>
    </source>
</evidence>
<dbReference type="SUPFAM" id="SSF52540">
    <property type="entry name" value="P-loop containing nucleoside triphosphate hydrolases"/>
    <property type="match status" value="1"/>
</dbReference>
<dbReference type="PROSITE" id="PS51195">
    <property type="entry name" value="Q_MOTIF"/>
    <property type="match status" value="1"/>
</dbReference>
<evidence type="ECO:0000256" key="3">
    <source>
        <dbReference type="ARBA" id="ARBA00022801"/>
    </source>
</evidence>